<keyword evidence="2" id="KW-1185">Reference proteome</keyword>
<reference evidence="1" key="1">
    <citation type="submission" date="2019-11" db="EMBL/GenBank/DDBJ databases">
        <title>Nori genome reveals adaptations in red seaweeds to the harsh intertidal environment.</title>
        <authorList>
            <person name="Wang D."/>
            <person name="Mao Y."/>
        </authorList>
    </citation>
    <scope>NUCLEOTIDE SEQUENCE</scope>
    <source>
        <tissue evidence="1">Gametophyte</tissue>
    </source>
</reference>
<dbReference type="Proteomes" id="UP000798662">
    <property type="component" value="Chromosome 3"/>
</dbReference>
<comment type="caution">
    <text evidence="1">The sequence shown here is derived from an EMBL/GenBank/DDBJ whole genome shotgun (WGS) entry which is preliminary data.</text>
</comment>
<proteinExistence type="predicted"/>
<protein>
    <submittedName>
        <fullName evidence="1">Uncharacterized protein</fullName>
    </submittedName>
</protein>
<dbReference type="EMBL" id="CM020620">
    <property type="protein sequence ID" value="KAK1868416.1"/>
    <property type="molecule type" value="Genomic_DNA"/>
</dbReference>
<gene>
    <name evidence="1" type="ORF">I4F81_010905</name>
</gene>
<organism evidence="1 2">
    <name type="scientific">Pyropia yezoensis</name>
    <name type="common">Susabi-nori</name>
    <name type="synonym">Porphyra yezoensis</name>
    <dbReference type="NCBI Taxonomy" id="2788"/>
    <lineage>
        <taxon>Eukaryota</taxon>
        <taxon>Rhodophyta</taxon>
        <taxon>Bangiophyceae</taxon>
        <taxon>Bangiales</taxon>
        <taxon>Bangiaceae</taxon>
        <taxon>Pyropia</taxon>
    </lineage>
</organism>
<accession>A0ACC3CF79</accession>
<sequence>MTVERFLAKLSYSERDFLMSWDIERHITPAGLSQAAVWFCQNTCSAEMLRFLFPGVPVIKPRPGMLGAAMVDDLAHLLIPYASANGRTLGHVTTDTRFCALAGAQAPAPTGTTVADPSYVEDVGCRRGGRFVFDEVGRQLLLRTTKKGLPAFFWYSAETPNLHASSMTILIGDGPARGRVAHQVTVDDTRVVGAPPPPPYYDVRAHVGPAARRLLPSHDAGAQSATSERIPFNAGRWADAAAVDSQPAVGERRVCTSVIDFSGFAASLSATLTGVYSHQLGGTVNGITYTSRLDQFGHFLVVPASSVLQPFGLSRRSEMHTLEEAFANVALGTTPVLRDTTVFCFRDVRQLPAGCTNGGYSAAGDGRDGAVQRENVSVTTHKAPSSRVNETSSTTSEAVSSADDPTSVDGLDRATSSDGADEQVFFELPSAGAVAAFSQMFVQTPAELA</sequence>
<evidence type="ECO:0000313" key="1">
    <source>
        <dbReference type="EMBL" id="KAK1868416.1"/>
    </source>
</evidence>
<name>A0ACC3CF79_PYRYE</name>
<evidence type="ECO:0000313" key="2">
    <source>
        <dbReference type="Proteomes" id="UP000798662"/>
    </source>
</evidence>